<comment type="cofactor">
    <cofactor evidence="1">
        <name>FAD</name>
        <dbReference type="ChEBI" id="CHEBI:57692"/>
    </cofactor>
</comment>
<name>A0A0K1PPL2_9BACT</name>
<keyword evidence="7" id="KW-0521">NADP</keyword>
<gene>
    <name evidence="10" type="ORF">AKJ09_02144</name>
</gene>
<dbReference type="GO" id="GO:0034599">
    <property type="term" value="P:cellular response to oxidative stress"/>
    <property type="evidence" value="ECO:0007669"/>
    <property type="project" value="TreeGrafter"/>
</dbReference>
<protein>
    <recommendedName>
        <fullName evidence="3">ferredoxin--NADP(+) reductase</fullName>
        <ecNumber evidence="3">1.18.1.2</ecNumber>
    </recommendedName>
</protein>
<accession>A0A0K1PPL2</accession>
<dbReference type="AlphaFoldDB" id="A0A0K1PPL2"/>
<dbReference type="Pfam" id="PF00970">
    <property type="entry name" value="FAD_binding_6"/>
    <property type="match status" value="1"/>
</dbReference>
<dbReference type="InterPro" id="IPR039261">
    <property type="entry name" value="FNR_nucleotide-bd"/>
</dbReference>
<dbReference type="CDD" id="cd06195">
    <property type="entry name" value="FNR1"/>
    <property type="match status" value="1"/>
</dbReference>
<dbReference type="InterPro" id="IPR033892">
    <property type="entry name" value="FNR_bac"/>
</dbReference>
<dbReference type="STRING" id="1391654.AKJ09_02144"/>
<dbReference type="PANTHER" id="PTHR47878">
    <property type="entry name" value="OXIDOREDUCTASE FAD/NAD(P)-BINDING DOMAIN PROTEIN"/>
    <property type="match status" value="1"/>
</dbReference>
<evidence type="ECO:0000313" key="11">
    <source>
        <dbReference type="Proteomes" id="UP000064967"/>
    </source>
</evidence>
<dbReference type="SUPFAM" id="SSF52343">
    <property type="entry name" value="Ferredoxin reductase-like, C-terminal NADP-linked domain"/>
    <property type="match status" value="1"/>
</dbReference>
<dbReference type="PANTHER" id="PTHR47878:SF1">
    <property type="entry name" value="FLAVODOXIN_FERREDOXIN--NADP REDUCTASE"/>
    <property type="match status" value="1"/>
</dbReference>
<sequence length="269" mass="30036">MMNTTSISAPSWSSKYTAERILDVHHWTDRLFTIRCTRSAGFRFANGQFVMMGLEVGGQPLTRAYSMASANYEETLEFFSIKVEDGPLTSRLQHVKVGDTVLVGKRPTGTLTVGNLRDGKTLWLLATGTGLAPFLSVVKDPETYERFDRVVLTHTCRNVDDLAYARFLEHELPSHDELGELIRPRLVYYPSVTREPFRTMGRITDLLSSGRANEDLGLPPLDPASDRIMLCGNPEMLKETSALLEARGFQEGNSGEPGDYLIEKAFAIK</sequence>
<dbReference type="InterPro" id="IPR008333">
    <property type="entry name" value="Cbr1-like_FAD-bd_dom"/>
</dbReference>
<evidence type="ECO:0000256" key="7">
    <source>
        <dbReference type="ARBA" id="ARBA00022857"/>
    </source>
</evidence>
<dbReference type="SUPFAM" id="SSF63380">
    <property type="entry name" value="Riboflavin synthase domain-like"/>
    <property type="match status" value="1"/>
</dbReference>
<keyword evidence="4" id="KW-0285">Flavoprotein</keyword>
<dbReference type="EMBL" id="CP012333">
    <property type="protein sequence ID" value="AKU95480.1"/>
    <property type="molecule type" value="Genomic_DNA"/>
</dbReference>
<dbReference type="PATRIC" id="fig|1391654.3.peg.2160"/>
<evidence type="ECO:0000259" key="9">
    <source>
        <dbReference type="PROSITE" id="PS51384"/>
    </source>
</evidence>
<organism evidence="10 11">
    <name type="scientific">Labilithrix luteola</name>
    <dbReference type="NCBI Taxonomy" id="1391654"/>
    <lineage>
        <taxon>Bacteria</taxon>
        <taxon>Pseudomonadati</taxon>
        <taxon>Myxococcota</taxon>
        <taxon>Polyangia</taxon>
        <taxon>Polyangiales</taxon>
        <taxon>Labilitrichaceae</taxon>
        <taxon>Labilithrix</taxon>
    </lineage>
</organism>
<dbReference type="InterPro" id="IPR051930">
    <property type="entry name" value="FNR_type-1"/>
</dbReference>
<dbReference type="InterPro" id="IPR017938">
    <property type="entry name" value="Riboflavin_synthase-like_b-brl"/>
</dbReference>
<dbReference type="GO" id="GO:0042167">
    <property type="term" value="P:heme catabolic process"/>
    <property type="evidence" value="ECO:0007669"/>
    <property type="project" value="TreeGrafter"/>
</dbReference>
<evidence type="ECO:0000256" key="3">
    <source>
        <dbReference type="ARBA" id="ARBA00013223"/>
    </source>
</evidence>
<keyword evidence="5" id="KW-0547">Nucleotide-binding</keyword>
<dbReference type="PROSITE" id="PS51384">
    <property type="entry name" value="FAD_FR"/>
    <property type="match status" value="1"/>
</dbReference>
<dbReference type="InterPro" id="IPR001433">
    <property type="entry name" value="OxRdtase_FAD/NAD-bd"/>
</dbReference>
<proteinExistence type="inferred from homology"/>
<keyword evidence="11" id="KW-1185">Reference proteome</keyword>
<reference evidence="10 11" key="1">
    <citation type="submission" date="2015-08" db="EMBL/GenBank/DDBJ databases">
        <authorList>
            <person name="Babu N.S."/>
            <person name="Beckwith C.J."/>
            <person name="Beseler K.G."/>
            <person name="Brison A."/>
            <person name="Carone J.V."/>
            <person name="Caskin T.P."/>
            <person name="Diamond M."/>
            <person name="Durham M.E."/>
            <person name="Foxe J.M."/>
            <person name="Go M."/>
            <person name="Henderson B.A."/>
            <person name="Jones I.B."/>
            <person name="McGettigan J.A."/>
            <person name="Micheletti S.J."/>
            <person name="Nasrallah M.E."/>
            <person name="Ortiz D."/>
            <person name="Piller C.R."/>
            <person name="Privatt S.R."/>
            <person name="Schneider S.L."/>
            <person name="Sharp S."/>
            <person name="Smith T.C."/>
            <person name="Stanton J.D."/>
            <person name="Ullery H.E."/>
            <person name="Wilson R.J."/>
            <person name="Serrano M.G."/>
            <person name="Buck G."/>
            <person name="Lee V."/>
            <person name="Wang Y."/>
            <person name="Carvalho R."/>
            <person name="Voegtly L."/>
            <person name="Shi R."/>
            <person name="Duckworth R."/>
            <person name="Johnson A."/>
            <person name="Loviza R."/>
            <person name="Walstead R."/>
            <person name="Shah Z."/>
            <person name="Kiflezghi M."/>
            <person name="Wade K."/>
            <person name="Ball S.L."/>
            <person name="Bradley K.W."/>
            <person name="Asai D.J."/>
            <person name="Bowman C.A."/>
            <person name="Russell D.A."/>
            <person name="Pope W.H."/>
            <person name="Jacobs-Sera D."/>
            <person name="Hendrix R.W."/>
            <person name="Hatfull G.F."/>
        </authorList>
    </citation>
    <scope>NUCLEOTIDE SEQUENCE [LARGE SCALE GENOMIC DNA]</scope>
    <source>
        <strain evidence="10 11">DSM 27648</strain>
    </source>
</reference>
<feature type="domain" description="FAD-binding FR-type" evidence="9">
    <location>
        <begin position="14"/>
        <end position="114"/>
    </location>
</feature>
<evidence type="ECO:0000256" key="1">
    <source>
        <dbReference type="ARBA" id="ARBA00001974"/>
    </source>
</evidence>
<keyword evidence="6" id="KW-0274">FAD</keyword>
<comment type="similarity">
    <text evidence="2">Belongs to the ferredoxin--NADP reductase type 1 family.</text>
</comment>
<evidence type="ECO:0000313" key="10">
    <source>
        <dbReference type="EMBL" id="AKU95480.1"/>
    </source>
</evidence>
<dbReference type="InterPro" id="IPR017927">
    <property type="entry name" value="FAD-bd_FR_type"/>
</dbReference>
<dbReference type="RefSeq" id="WP_275936615.1">
    <property type="nucleotide sequence ID" value="NZ_CP012333.1"/>
</dbReference>
<dbReference type="KEGG" id="llu:AKJ09_02144"/>
<dbReference type="Gene3D" id="2.40.30.10">
    <property type="entry name" value="Translation factors"/>
    <property type="match status" value="1"/>
</dbReference>
<dbReference type="GO" id="GO:0004324">
    <property type="term" value="F:ferredoxin-NADP+ reductase activity"/>
    <property type="evidence" value="ECO:0007669"/>
    <property type="project" value="UniProtKB-EC"/>
</dbReference>
<dbReference type="Pfam" id="PF00175">
    <property type="entry name" value="NAD_binding_1"/>
    <property type="match status" value="1"/>
</dbReference>
<evidence type="ECO:0000256" key="2">
    <source>
        <dbReference type="ARBA" id="ARBA00008312"/>
    </source>
</evidence>
<evidence type="ECO:0000256" key="5">
    <source>
        <dbReference type="ARBA" id="ARBA00022741"/>
    </source>
</evidence>
<evidence type="ECO:0000256" key="6">
    <source>
        <dbReference type="ARBA" id="ARBA00022827"/>
    </source>
</evidence>
<keyword evidence="8" id="KW-0560">Oxidoreductase</keyword>
<dbReference type="Gene3D" id="3.40.50.80">
    <property type="entry name" value="Nucleotide-binding domain of ferredoxin-NADP reductase (FNR) module"/>
    <property type="match status" value="1"/>
</dbReference>
<dbReference type="GO" id="GO:0000166">
    <property type="term" value="F:nucleotide binding"/>
    <property type="evidence" value="ECO:0007669"/>
    <property type="project" value="UniProtKB-KW"/>
</dbReference>
<evidence type="ECO:0000256" key="8">
    <source>
        <dbReference type="ARBA" id="ARBA00023002"/>
    </source>
</evidence>
<evidence type="ECO:0000256" key="4">
    <source>
        <dbReference type="ARBA" id="ARBA00022630"/>
    </source>
</evidence>
<dbReference type="EC" id="1.18.1.2" evidence="3"/>
<dbReference type="Proteomes" id="UP000064967">
    <property type="component" value="Chromosome"/>
</dbReference>